<accession>A0A1E3IZH8</accession>
<dbReference type="AlphaFoldDB" id="A0A1E3IZH8"/>
<evidence type="ECO:0000313" key="1">
    <source>
        <dbReference type="EMBL" id="WVN85030.1"/>
    </source>
</evidence>
<reference evidence="1" key="1">
    <citation type="submission" date="2016-06" db="EMBL/GenBank/DDBJ databases">
        <authorList>
            <person name="Cuomo C."/>
            <person name="Litvintseva A."/>
            <person name="Heitman J."/>
            <person name="Chen Y."/>
            <person name="Sun S."/>
            <person name="Springer D."/>
            <person name="Dromer F."/>
            <person name="Young S."/>
            <person name="Zeng Q."/>
            <person name="Chapman S."/>
            <person name="Gujja S."/>
            <person name="Saif S."/>
            <person name="Birren B."/>
        </authorList>
    </citation>
    <scope>NUCLEOTIDE SEQUENCE</scope>
    <source>
        <strain evidence="1">CBS 7841</strain>
    </source>
</reference>
<organism evidence="1 2">
    <name type="scientific">Cryptococcus depauperatus CBS 7841</name>
    <dbReference type="NCBI Taxonomy" id="1295531"/>
    <lineage>
        <taxon>Eukaryota</taxon>
        <taxon>Fungi</taxon>
        <taxon>Dikarya</taxon>
        <taxon>Basidiomycota</taxon>
        <taxon>Agaricomycotina</taxon>
        <taxon>Tremellomycetes</taxon>
        <taxon>Tremellales</taxon>
        <taxon>Cryptococcaceae</taxon>
        <taxon>Cryptococcus</taxon>
    </lineage>
</organism>
<dbReference type="GeneID" id="91084387"/>
<dbReference type="VEuPathDB" id="FungiDB:L203_00168"/>
<sequence>MLAQLIVALFAAPADPVNHNASSFNMTLGCSAAYIISTLNSAVLSVASNKTSTTVDNGTVDSDSDGSNHSGRATFYTVTGESGACG</sequence>
<dbReference type="RefSeq" id="XP_066065731.1">
    <property type="nucleotide sequence ID" value="XM_066209634.1"/>
</dbReference>
<keyword evidence="2" id="KW-1185">Reference proteome</keyword>
<gene>
    <name evidence="1" type="ORF">L203_100171</name>
</gene>
<protein>
    <submittedName>
        <fullName evidence="1">Uncharacterized protein</fullName>
    </submittedName>
</protein>
<proteinExistence type="predicted"/>
<dbReference type="KEGG" id="cdep:91084387"/>
<name>A0A1E3IZH8_9TREE</name>
<dbReference type="EMBL" id="CP143784">
    <property type="protein sequence ID" value="WVN85030.1"/>
    <property type="molecule type" value="Genomic_DNA"/>
</dbReference>
<reference evidence="1" key="2">
    <citation type="journal article" date="2022" name="Elife">
        <title>Obligate sexual reproduction of a homothallic fungus closely related to the Cryptococcus pathogenic species complex.</title>
        <authorList>
            <person name="Passer A.R."/>
            <person name="Clancey S.A."/>
            <person name="Shea T."/>
            <person name="David-Palma M."/>
            <person name="Averette A.F."/>
            <person name="Boekhout T."/>
            <person name="Porcel B.M."/>
            <person name="Nowrousian M."/>
            <person name="Cuomo C.A."/>
            <person name="Sun S."/>
            <person name="Heitman J."/>
            <person name="Coelho M.A."/>
        </authorList>
    </citation>
    <scope>NUCLEOTIDE SEQUENCE</scope>
    <source>
        <strain evidence="1">CBS 7841</strain>
    </source>
</reference>
<evidence type="ECO:0000313" key="2">
    <source>
        <dbReference type="Proteomes" id="UP000094043"/>
    </source>
</evidence>
<dbReference type="Proteomes" id="UP000094043">
    <property type="component" value="Chromosome 1"/>
</dbReference>
<reference evidence="1" key="3">
    <citation type="submission" date="2024-01" db="EMBL/GenBank/DDBJ databases">
        <authorList>
            <person name="Coelho M.A."/>
            <person name="David-Palma M."/>
            <person name="Shea T."/>
            <person name="Sun S."/>
            <person name="Cuomo C.A."/>
            <person name="Heitman J."/>
        </authorList>
    </citation>
    <scope>NUCLEOTIDE SEQUENCE</scope>
    <source>
        <strain evidence="1">CBS 7841</strain>
    </source>
</reference>